<dbReference type="PRINTS" id="PR00455">
    <property type="entry name" value="HTHTETR"/>
</dbReference>
<dbReference type="Gene3D" id="1.10.357.10">
    <property type="entry name" value="Tetracycline Repressor, domain 2"/>
    <property type="match status" value="1"/>
</dbReference>
<evidence type="ECO:0000256" key="1">
    <source>
        <dbReference type="ARBA" id="ARBA00023015"/>
    </source>
</evidence>
<keyword evidence="3" id="KW-0804">Transcription</keyword>
<dbReference type="Pfam" id="PF00440">
    <property type="entry name" value="TetR_N"/>
    <property type="match status" value="1"/>
</dbReference>
<feature type="domain" description="HTH tetR-type" evidence="5">
    <location>
        <begin position="48"/>
        <end position="108"/>
    </location>
</feature>
<dbReference type="GO" id="GO:0003700">
    <property type="term" value="F:DNA-binding transcription factor activity"/>
    <property type="evidence" value="ECO:0007669"/>
    <property type="project" value="TreeGrafter"/>
</dbReference>
<dbReference type="InterPro" id="IPR001647">
    <property type="entry name" value="HTH_TetR"/>
</dbReference>
<dbReference type="InterPro" id="IPR036271">
    <property type="entry name" value="Tet_transcr_reg_TetR-rel_C_sf"/>
</dbReference>
<dbReference type="SUPFAM" id="SSF46689">
    <property type="entry name" value="Homeodomain-like"/>
    <property type="match status" value="1"/>
</dbReference>
<gene>
    <name evidence="6" type="ORF">AVDCRST_MAG70-574</name>
</gene>
<keyword evidence="2 4" id="KW-0238">DNA-binding</keyword>
<dbReference type="InterPro" id="IPR050109">
    <property type="entry name" value="HTH-type_TetR-like_transc_reg"/>
</dbReference>
<dbReference type="InterPro" id="IPR009057">
    <property type="entry name" value="Homeodomain-like_sf"/>
</dbReference>
<feature type="DNA-binding region" description="H-T-H motif" evidence="4">
    <location>
        <begin position="71"/>
        <end position="90"/>
    </location>
</feature>
<evidence type="ECO:0000256" key="2">
    <source>
        <dbReference type="ARBA" id="ARBA00023125"/>
    </source>
</evidence>
<evidence type="ECO:0000259" key="5">
    <source>
        <dbReference type="PROSITE" id="PS50977"/>
    </source>
</evidence>
<dbReference type="PANTHER" id="PTHR30055">
    <property type="entry name" value="HTH-TYPE TRANSCRIPTIONAL REGULATOR RUTR"/>
    <property type="match status" value="1"/>
</dbReference>
<reference evidence="6" key="1">
    <citation type="submission" date="2020-02" db="EMBL/GenBank/DDBJ databases">
        <authorList>
            <person name="Meier V. D."/>
        </authorList>
    </citation>
    <scope>NUCLEOTIDE SEQUENCE</scope>
    <source>
        <strain evidence="6">AVDCRST_MAG70</strain>
    </source>
</reference>
<dbReference type="PANTHER" id="PTHR30055:SF212">
    <property type="entry name" value="TETR-FAMILY FAMILY TRANSCRIPTIONAL REGULATOR"/>
    <property type="match status" value="1"/>
</dbReference>
<sequence>MAVRRRVNGAVHDADDVVVGEDTERGVEGDDGAQPLTAAALRRERMRDEIRESILVATRDIVQREGIDGFSLRGVARAVGYSPAAIYEYFTSKDELLDCLYFAGNGGLADQMMRVLREAPVDQSVAETVKDLGRTYRRHALSQPELYRFIFGHVHDSTPHHGKTWRMPKSEDEAEPGDAFALLVETVGRGIERGEFVPMPPIALAVAAWALVHGFVTIELSGALDDARPASLAIRQETDETTAADAGPNHDLLFEGVLSLLGTGLMRRTATEGVE</sequence>
<evidence type="ECO:0000256" key="4">
    <source>
        <dbReference type="PROSITE-ProRule" id="PRU00335"/>
    </source>
</evidence>
<dbReference type="PROSITE" id="PS50977">
    <property type="entry name" value="HTH_TETR_2"/>
    <property type="match status" value="1"/>
</dbReference>
<dbReference type="AlphaFoldDB" id="A0A6J4UC29"/>
<evidence type="ECO:0000313" key="6">
    <source>
        <dbReference type="EMBL" id="CAA9546717.1"/>
    </source>
</evidence>
<name>A0A6J4UC29_9BACT</name>
<organism evidence="6">
    <name type="scientific">uncultured Thermomicrobiales bacterium</name>
    <dbReference type="NCBI Taxonomy" id="1645740"/>
    <lineage>
        <taxon>Bacteria</taxon>
        <taxon>Pseudomonadati</taxon>
        <taxon>Thermomicrobiota</taxon>
        <taxon>Thermomicrobia</taxon>
        <taxon>Thermomicrobiales</taxon>
        <taxon>environmental samples</taxon>
    </lineage>
</organism>
<dbReference type="EMBL" id="CADCWH010000089">
    <property type="protein sequence ID" value="CAA9546717.1"/>
    <property type="molecule type" value="Genomic_DNA"/>
</dbReference>
<keyword evidence="1" id="KW-0805">Transcription regulation</keyword>
<evidence type="ECO:0000256" key="3">
    <source>
        <dbReference type="ARBA" id="ARBA00023163"/>
    </source>
</evidence>
<proteinExistence type="predicted"/>
<dbReference type="GO" id="GO:0000976">
    <property type="term" value="F:transcription cis-regulatory region binding"/>
    <property type="evidence" value="ECO:0007669"/>
    <property type="project" value="TreeGrafter"/>
</dbReference>
<dbReference type="InterPro" id="IPR025996">
    <property type="entry name" value="MT1864/Rv1816-like_C"/>
</dbReference>
<dbReference type="SUPFAM" id="SSF48498">
    <property type="entry name" value="Tetracyclin repressor-like, C-terminal domain"/>
    <property type="match status" value="1"/>
</dbReference>
<accession>A0A6J4UC29</accession>
<protein>
    <recommendedName>
        <fullName evidence="5">HTH tetR-type domain-containing protein</fullName>
    </recommendedName>
</protein>
<dbReference type="Pfam" id="PF13305">
    <property type="entry name" value="TetR_C_33"/>
    <property type="match status" value="1"/>
</dbReference>